<proteinExistence type="predicted"/>
<accession>A0ABR2NJJ9</accession>
<reference evidence="1 2" key="1">
    <citation type="journal article" date="2024" name="G3 (Bethesda)">
        <title>Genome assembly of Hibiscus sabdariffa L. provides insights into metabolisms of medicinal natural products.</title>
        <authorList>
            <person name="Kim T."/>
        </authorList>
    </citation>
    <scope>NUCLEOTIDE SEQUENCE [LARGE SCALE GENOMIC DNA]</scope>
    <source>
        <strain evidence="1">TK-2024</strain>
        <tissue evidence="1">Old leaves</tissue>
    </source>
</reference>
<keyword evidence="2" id="KW-1185">Reference proteome</keyword>
<comment type="caution">
    <text evidence="1">The sequence shown here is derived from an EMBL/GenBank/DDBJ whole genome shotgun (WGS) entry which is preliminary data.</text>
</comment>
<dbReference type="Proteomes" id="UP001396334">
    <property type="component" value="Unassembled WGS sequence"/>
</dbReference>
<dbReference type="PANTHER" id="PTHR34669">
    <property type="entry name" value="THIOREDOXIN-LIKE FOLD DOMAIN-CONTAINING PROTEIN MRL7L, CHLOROPLASTIC"/>
    <property type="match status" value="1"/>
</dbReference>
<dbReference type="EMBL" id="JBBPBN010000136">
    <property type="protein sequence ID" value="KAK8976142.1"/>
    <property type="molecule type" value="Genomic_DNA"/>
</dbReference>
<protein>
    <submittedName>
        <fullName evidence="1">Uncharacterized protein</fullName>
    </submittedName>
</protein>
<name>A0ABR2NJJ9_9ROSI</name>
<organism evidence="1 2">
    <name type="scientific">Hibiscus sabdariffa</name>
    <name type="common">roselle</name>
    <dbReference type="NCBI Taxonomy" id="183260"/>
    <lineage>
        <taxon>Eukaryota</taxon>
        <taxon>Viridiplantae</taxon>
        <taxon>Streptophyta</taxon>
        <taxon>Embryophyta</taxon>
        <taxon>Tracheophyta</taxon>
        <taxon>Spermatophyta</taxon>
        <taxon>Magnoliopsida</taxon>
        <taxon>eudicotyledons</taxon>
        <taxon>Gunneridae</taxon>
        <taxon>Pentapetalae</taxon>
        <taxon>rosids</taxon>
        <taxon>malvids</taxon>
        <taxon>Malvales</taxon>
        <taxon>Malvaceae</taxon>
        <taxon>Malvoideae</taxon>
        <taxon>Hibiscus</taxon>
    </lineage>
</organism>
<evidence type="ECO:0000313" key="2">
    <source>
        <dbReference type="Proteomes" id="UP001396334"/>
    </source>
</evidence>
<evidence type="ECO:0000313" key="1">
    <source>
        <dbReference type="EMBL" id="KAK8976142.1"/>
    </source>
</evidence>
<dbReference type="InterPro" id="IPR044701">
    <property type="entry name" value="MRL7/MRL7L"/>
</dbReference>
<dbReference type="PANTHER" id="PTHR34669:SF1">
    <property type="entry name" value="THIOREDOXIN-LIKE FOLD DOMAIN-CONTAINING PROTEIN MRL7L, CHLOROPLASTIC"/>
    <property type="match status" value="1"/>
</dbReference>
<gene>
    <name evidence="1" type="ORF">V6N11_007636</name>
</gene>
<sequence>MLSSPLKICIICRPKENERVRVEPTKSCAYHMELQAAFTETIRTADELSKMMAFFYHGAAKPPCLDYTGDRQERIPTVVTKS</sequence>